<evidence type="ECO:0000256" key="6">
    <source>
        <dbReference type="ARBA" id="ARBA00023004"/>
    </source>
</evidence>
<keyword evidence="5" id="KW-0560">Oxidoreductase</keyword>
<keyword evidence="3" id="KW-0479">Metal-binding</keyword>
<dbReference type="AlphaFoldDB" id="A0A9P1DXD5"/>
<dbReference type="SMART" id="SM00702">
    <property type="entry name" value="P4Hc"/>
    <property type="match status" value="1"/>
</dbReference>
<feature type="domain" description="Fe2OG dioxygenase" evidence="11">
    <location>
        <begin position="346"/>
        <end position="454"/>
    </location>
</feature>
<keyword evidence="7" id="KW-0694">RNA-binding</keyword>
<dbReference type="EMBL" id="CAMXCT030006591">
    <property type="protein sequence ID" value="CAL4803875.1"/>
    <property type="molecule type" value="Genomic_DNA"/>
</dbReference>
<accession>A0A9P1DXD5</accession>
<dbReference type="Pfam" id="PF00076">
    <property type="entry name" value="RRM_1"/>
    <property type="match status" value="1"/>
</dbReference>
<name>A0A9P1DXD5_9DINO</name>
<reference evidence="12" key="1">
    <citation type="submission" date="2022-10" db="EMBL/GenBank/DDBJ databases">
        <authorList>
            <person name="Chen Y."/>
            <person name="Dougan E. K."/>
            <person name="Chan C."/>
            <person name="Rhodes N."/>
            <person name="Thang M."/>
        </authorList>
    </citation>
    <scope>NUCLEOTIDE SEQUENCE</scope>
</reference>
<feature type="signal peptide" evidence="9">
    <location>
        <begin position="1"/>
        <end position="24"/>
    </location>
</feature>
<evidence type="ECO:0000256" key="7">
    <source>
        <dbReference type="PROSITE-ProRule" id="PRU00176"/>
    </source>
</evidence>
<dbReference type="InterPro" id="IPR000504">
    <property type="entry name" value="RRM_dom"/>
</dbReference>
<evidence type="ECO:0000313" key="13">
    <source>
        <dbReference type="EMBL" id="CAL1169938.1"/>
    </source>
</evidence>
<dbReference type="PANTHER" id="PTHR10869">
    <property type="entry name" value="PROLYL 4-HYDROXYLASE ALPHA SUBUNIT"/>
    <property type="match status" value="1"/>
</dbReference>
<evidence type="ECO:0000256" key="3">
    <source>
        <dbReference type="ARBA" id="ARBA00022723"/>
    </source>
</evidence>
<evidence type="ECO:0000313" key="12">
    <source>
        <dbReference type="EMBL" id="CAI4016563.1"/>
    </source>
</evidence>
<dbReference type="EMBL" id="CAMXCT020006591">
    <property type="protein sequence ID" value="CAL1169938.1"/>
    <property type="molecule type" value="Genomic_DNA"/>
</dbReference>
<dbReference type="GO" id="GO:0003723">
    <property type="term" value="F:RNA binding"/>
    <property type="evidence" value="ECO:0007669"/>
    <property type="project" value="UniProtKB-UniRule"/>
</dbReference>
<evidence type="ECO:0000313" key="14">
    <source>
        <dbReference type="Proteomes" id="UP001152797"/>
    </source>
</evidence>
<evidence type="ECO:0000256" key="9">
    <source>
        <dbReference type="SAM" id="SignalP"/>
    </source>
</evidence>
<feature type="domain" description="RRM" evidence="10">
    <location>
        <begin position="579"/>
        <end position="650"/>
    </location>
</feature>
<comment type="caution">
    <text evidence="12">The sequence shown here is derived from an EMBL/GenBank/DDBJ whole genome shotgun (WGS) entry which is preliminary data.</text>
</comment>
<protein>
    <submittedName>
        <fullName evidence="12">Uncharacterized protein</fullName>
    </submittedName>
</protein>
<reference evidence="13" key="2">
    <citation type="submission" date="2024-04" db="EMBL/GenBank/DDBJ databases">
        <authorList>
            <person name="Chen Y."/>
            <person name="Shah S."/>
            <person name="Dougan E. K."/>
            <person name="Thang M."/>
            <person name="Chan C."/>
        </authorList>
    </citation>
    <scope>NUCLEOTIDE SEQUENCE [LARGE SCALE GENOMIC DNA]</scope>
</reference>
<proteinExistence type="inferred from homology"/>
<keyword evidence="8" id="KW-0175">Coiled coil</keyword>
<comment type="similarity">
    <text evidence="2">Belongs to the alkB family.</text>
</comment>
<dbReference type="InterPro" id="IPR045054">
    <property type="entry name" value="P4HA-like"/>
</dbReference>
<dbReference type="PROSITE" id="PS51471">
    <property type="entry name" value="FE2OG_OXY"/>
    <property type="match status" value="1"/>
</dbReference>
<keyword evidence="6" id="KW-0408">Iron</keyword>
<dbReference type="SMART" id="SM00360">
    <property type="entry name" value="RRM"/>
    <property type="match status" value="1"/>
</dbReference>
<gene>
    <name evidence="12" type="ORF">C1SCF055_LOCUS41292</name>
</gene>
<organism evidence="12">
    <name type="scientific">Cladocopium goreaui</name>
    <dbReference type="NCBI Taxonomy" id="2562237"/>
    <lineage>
        <taxon>Eukaryota</taxon>
        <taxon>Sar</taxon>
        <taxon>Alveolata</taxon>
        <taxon>Dinophyceae</taxon>
        <taxon>Suessiales</taxon>
        <taxon>Symbiodiniaceae</taxon>
        <taxon>Cladocopium</taxon>
    </lineage>
</organism>
<dbReference type="InterPro" id="IPR005123">
    <property type="entry name" value="Oxoglu/Fe-dep_dioxygenase_dom"/>
</dbReference>
<dbReference type="Pfam" id="PF13640">
    <property type="entry name" value="2OG-FeII_Oxy_3"/>
    <property type="match status" value="1"/>
</dbReference>
<evidence type="ECO:0000259" key="10">
    <source>
        <dbReference type="PROSITE" id="PS50102"/>
    </source>
</evidence>
<dbReference type="GO" id="GO:0005783">
    <property type="term" value="C:endoplasmic reticulum"/>
    <property type="evidence" value="ECO:0007669"/>
    <property type="project" value="TreeGrafter"/>
</dbReference>
<dbReference type="Gene3D" id="3.30.70.330">
    <property type="match status" value="1"/>
</dbReference>
<dbReference type="Proteomes" id="UP001152797">
    <property type="component" value="Unassembled WGS sequence"/>
</dbReference>
<evidence type="ECO:0000256" key="8">
    <source>
        <dbReference type="SAM" id="Coils"/>
    </source>
</evidence>
<dbReference type="GO" id="GO:0005506">
    <property type="term" value="F:iron ion binding"/>
    <property type="evidence" value="ECO:0007669"/>
    <property type="project" value="InterPro"/>
</dbReference>
<evidence type="ECO:0000256" key="4">
    <source>
        <dbReference type="ARBA" id="ARBA00022964"/>
    </source>
</evidence>
<dbReference type="OrthoDB" id="420380at2759"/>
<evidence type="ECO:0000256" key="2">
    <source>
        <dbReference type="ARBA" id="ARBA00007879"/>
    </source>
</evidence>
<dbReference type="EMBL" id="CAMXCT010006591">
    <property type="protein sequence ID" value="CAI4016563.1"/>
    <property type="molecule type" value="Genomic_DNA"/>
</dbReference>
<evidence type="ECO:0000256" key="1">
    <source>
        <dbReference type="ARBA" id="ARBA00001961"/>
    </source>
</evidence>
<dbReference type="SUPFAM" id="SSF54928">
    <property type="entry name" value="RNA-binding domain, RBD"/>
    <property type="match status" value="1"/>
</dbReference>
<feature type="chain" id="PRO_5043271733" evidence="9">
    <location>
        <begin position="25"/>
        <end position="668"/>
    </location>
</feature>
<comment type="cofactor">
    <cofactor evidence="1">
        <name>L-ascorbate</name>
        <dbReference type="ChEBI" id="CHEBI:38290"/>
    </cofactor>
</comment>
<evidence type="ECO:0000259" key="11">
    <source>
        <dbReference type="PROSITE" id="PS51471"/>
    </source>
</evidence>
<dbReference type="GO" id="GO:0004656">
    <property type="term" value="F:procollagen-proline 4-dioxygenase activity"/>
    <property type="evidence" value="ECO:0007669"/>
    <property type="project" value="TreeGrafter"/>
</dbReference>
<feature type="coiled-coil region" evidence="8">
    <location>
        <begin position="69"/>
        <end position="100"/>
    </location>
</feature>
<dbReference type="InterPro" id="IPR006620">
    <property type="entry name" value="Pro_4_hyd_alph"/>
</dbReference>
<dbReference type="Gene3D" id="2.60.120.620">
    <property type="entry name" value="q2cbj1_9rhob like domain"/>
    <property type="match status" value="1"/>
</dbReference>
<dbReference type="InterPro" id="IPR044862">
    <property type="entry name" value="Pro_4_hyd_alph_FE2OG_OXY"/>
</dbReference>
<dbReference type="InterPro" id="IPR012677">
    <property type="entry name" value="Nucleotide-bd_a/b_plait_sf"/>
</dbReference>
<dbReference type="InterPro" id="IPR035979">
    <property type="entry name" value="RBD_domain_sf"/>
</dbReference>
<keyword evidence="4" id="KW-0223">Dioxygenase</keyword>
<sequence>MPESTSRRLVKAFLLLVFLDRAGPRLFLPPPSATVPDIPDRLEFSQRKAAATATEEPPTKEKEMLVEVEEGLENAAQDYLADLKQEINEALRDRNETSLVTILNHYGPRSEDAWLASLLMQALKDLLPGMFGAELGFLVTTMAYSEIRAVPVWHVLAEAAIEAALLETHPRAITEMAFGFAWVKWQQPDLFALLHVAFSSCLKTATEEQKNVFAWACTRAGQPATRMLGKPSFKVDMNTAGKLWDRLKSLPKSRKSEVQTLKKDPLPLLMMPEAVPMMHCDALIKLANDEKLWVESSELTSKHLDCDLFVSSRSSSTAVLAWHDSNPSVKAVRSWAAHILDVPENFIEPLQLVRYTDGQHIGAHMDWNDERDPDLWVFGQRMATMLVYLSTMPEGSGGETSFGRLGVSVQPQKGTALVWPNVDETGKPERRTIHSARHVEGDKVKYAMNIWVHGQKQPDNSWIKWHRSTPGAGEYSLPSVSFPEVVEHGGSQTGGWKYADHKAFMERLKLHKHTPTRGFFEHLYHEMPQISSVEIIDHVHWLADYMYHLAQKQWNLDTFIDEKEQAKPISSSVPVCQQLTHQVEEDDLDEAFRPFGDLTSLHLPLDRMTGFAKGYCMLEYRTHAEALAALSAMNGSKLKGKPIEVDWLCKEPQTGRDARSRSPHKNAK</sequence>
<dbReference type="GO" id="GO:0031418">
    <property type="term" value="F:L-ascorbic acid binding"/>
    <property type="evidence" value="ECO:0007669"/>
    <property type="project" value="InterPro"/>
</dbReference>
<keyword evidence="9" id="KW-0732">Signal</keyword>
<dbReference type="PROSITE" id="PS50102">
    <property type="entry name" value="RRM"/>
    <property type="match status" value="1"/>
</dbReference>
<evidence type="ECO:0000256" key="5">
    <source>
        <dbReference type="ARBA" id="ARBA00023002"/>
    </source>
</evidence>
<keyword evidence="14" id="KW-1185">Reference proteome</keyword>
<dbReference type="PANTHER" id="PTHR10869:SF246">
    <property type="entry name" value="TRANSMEMBRANE PROLYL 4-HYDROXYLASE"/>
    <property type="match status" value="1"/>
</dbReference>